<proteinExistence type="predicted"/>
<dbReference type="PROSITE" id="PS50234">
    <property type="entry name" value="VWFA"/>
    <property type="match status" value="1"/>
</dbReference>
<evidence type="ECO:0000256" key="3">
    <source>
        <dbReference type="SAM" id="MobiDB-lite"/>
    </source>
</evidence>
<dbReference type="PANTHER" id="PTHR45737:SF6">
    <property type="entry name" value="VON WILLEBRAND FACTOR A DOMAIN-CONTAINING PROTEIN 5A"/>
    <property type="match status" value="1"/>
</dbReference>
<evidence type="ECO:0000256" key="2">
    <source>
        <dbReference type="ARBA" id="ARBA00023132"/>
    </source>
</evidence>
<comment type="caution">
    <text evidence="6">The sequence shown here is derived from an EMBL/GenBank/DDBJ whole genome shotgun (WGS) entry which is preliminary data.</text>
</comment>
<dbReference type="Gene3D" id="3.40.50.410">
    <property type="entry name" value="von Willebrand factor, type A domain"/>
    <property type="match status" value="1"/>
</dbReference>
<dbReference type="SUPFAM" id="SSF53300">
    <property type="entry name" value="vWA-like"/>
    <property type="match status" value="1"/>
</dbReference>
<dbReference type="Pfam" id="PF08487">
    <property type="entry name" value="VIT"/>
    <property type="match status" value="1"/>
</dbReference>
<comment type="subcellular location">
    <subcellularLocation>
        <location evidence="1">Nucleus</location>
        <location evidence="1">Nuclear pore complex</location>
    </subcellularLocation>
</comment>
<reference evidence="6" key="1">
    <citation type="submission" date="2022-09" db="EMBL/GenBank/DDBJ databases">
        <title>Fusarium specimens isolated from Avocado Roots.</title>
        <authorList>
            <person name="Stajich J."/>
            <person name="Roper C."/>
            <person name="Heimlech-Rivalta G."/>
        </authorList>
    </citation>
    <scope>NUCLEOTIDE SEQUENCE</scope>
    <source>
        <strain evidence="6">A02</strain>
    </source>
</reference>
<feature type="domain" description="VWFA" evidence="4">
    <location>
        <begin position="288"/>
        <end position="466"/>
    </location>
</feature>
<dbReference type="InterPro" id="IPR013694">
    <property type="entry name" value="VIT"/>
</dbReference>
<dbReference type="InterPro" id="IPR036465">
    <property type="entry name" value="vWFA_dom_sf"/>
</dbReference>
<feature type="region of interest" description="Disordered" evidence="3">
    <location>
        <begin position="831"/>
        <end position="888"/>
    </location>
</feature>
<dbReference type="PANTHER" id="PTHR45737">
    <property type="entry name" value="VON WILLEBRAND FACTOR A DOMAIN-CONTAINING PROTEIN 5A"/>
    <property type="match status" value="1"/>
</dbReference>
<dbReference type="Proteomes" id="UP001152087">
    <property type="component" value="Unassembled WGS sequence"/>
</dbReference>
<keyword evidence="2" id="KW-0653">Protein transport</keyword>
<organism evidence="6 7">
    <name type="scientific">Fusarium falciforme</name>
    <dbReference type="NCBI Taxonomy" id="195108"/>
    <lineage>
        <taxon>Eukaryota</taxon>
        <taxon>Fungi</taxon>
        <taxon>Dikarya</taxon>
        <taxon>Ascomycota</taxon>
        <taxon>Pezizomycotina</taxon>
        <taxon>Sordariomycetes</taxon>
        <taxon>Hypocreomycetidae</taxon>
        <taxon>Hypocreales</taxon>
        <taxon>Nectriaceae</taxon>
        <taxon>Fusarium</taxon>
        <taxon>Fusarium solani species complex</taxon>
    </lineage>
</organism>
<feature type="compositionally biased region" description="Polar residues" evidence="3">
    <location>
        <begin position="765"/>
        <end position="774"/>
    </location>
</feature>
<keyword evidence="7" id="KW-1185">Reference proteome</keyword>
<dbReference type="InterPro" id="IPR025574">
    <property type="entry name" value="Nucleoporin_FG_rpt"/>
</dbReference>
<dbReference type="Pfam" id="PF13634">
    <property type="entry name" value="Nucleoporin_FG"/>
    <property type="match status" value="1"/>
</dbReference>
<dbReference type="PROSITE" id="PS51468">
    <property type="entry name" value="VIT"/>
    <property type="match status" value="1"/>
</dbReference>
<gene>
    <name evidence="6" type="ORF">NW755_010217</name>
</gene>
<evidence type="ECO:0000313" key="7">
    <source>
        <dbReference type="Proteomes" id="UP001152087"/>
    </source>
</evidence>
<dbReference type="GO" id="GO:0005643">
    <property type="term" value="C:nuclear pore"/>
    <property type="evidence" value="ECO:0007669"/>
    <property type="project" value="UniProtKB-SubCell"/>
</dbReference>
<protein>
    <recommendedName>
        <fullName evidence="8">Vault poly</fullName>
    </recommendedName>
</protein>
<dbReference type="EMBL" id="JAOQAV010000033">
    <property type="protein sequence ID" value="KAJ4182720.1"/>
    <property type="molecule type" value="Genomic_DNA"/>
</dbReference>
<evidence type="ECO:0000256" key="1">
    <source>
        <dbReference type="ARBA" id="ARBA00004567"/>
    </source>
</evidence>
<keyword evidence="2" id="KW-0509">mRNA transport</keyword>
<dbReference type="SMART" id="SM00327">
    <property type="entry name" value="VWA"/>
    <property type="match status" value="1"/>
</dbReference>
<keyword evidence="2" id="KW-0906">Nuclear pore complex</keyword>
<keyword evidence="2" id="KW-0813">Transport</keyword>
<keyword evidence="2" id="KW-0539">Nucleus</keyword>
<dbReference type="AlphaFoldDB" id="A0A9W8R293"/>
<dbReference type="Pfam" id="PF13768">
    <property type="entry name" value="VWA_3"/>
    <property type="match status" value="1"/>
</dbReference>
<feature type="region of interest" description="Disordered" evidence="3">
    <location>
        <begin position="761"/>
        <end position="782"/>
    </location>
</feature>
<evidence type="ECO:0008006" key="8">
    <source>
        <dbReference type="Google" id="ProtNLM"/>
    </source>
</evidence>
<name>A0A9W8R293_9HYPO</name>
<evidence type="ECO:0000313" key="6">
    <source>
        <dbReference type="EMBL" id="KAJ4182720.1"/>
    </source>
</evidence>
<accession>A0A9W8R293</accession>
<evidence type="ECO:0000259" key="4">
    <source>
        <dbReference type="PROSITE" id="PS50234"/>
    </source>
</evidence>
<sequence length="1084" mass="116732">MFFGYQRTVMPSCGCFIWVEHARKYLPQVQVKAHTTILATTSRTNLTQTFVNPDKTNAIDELRYIFPLYDGVSVVAFTCTVGSRVIKGVVKEREKAKQVYEEAKAQGEIAGLLEQSLESADVFTTTIGNVPAGEKIQVDITYLGELKHDAEVDGVRFTIPTHIVPRYGTALSLGDGSNVIRDEGIAFSIDAEMPQGSSIKSIQSPSHPISVNIGTTSTTESEEPSLRRASATLQQNATFLEKDFVVQVVATNIGEPSAILETHPTIPNQRALMTTLVPKFKLPSEKPEIVFICDRSGSMGGTIPDLKAALEIFLKSLPVGVKFNICSFGSHFSFLWDRSQTYSKDSLDKALRHIKTFDADFGGTEMYRPVEATFKKRYTDMNLEIFLLTDGAIYDQDSLFELINRNVAESKGSVRVFSLGIGSGASTSLVEGVARAGNGFAQTVGHGEKMEKKVIRMLKGALFPHITDYSLEIKYEKADTSADDEDEFELVEKISDGLKIDVQEVEATEKTSESKQPISLFDRSVDDDNDTAMADAPDVDSKYDHLPAVPIPRYLQTPGEIPPLFPFNRTTVYVLLSDATPDQRPKSVLLKGTSRHGPLELEIPITTLTEKDSVIHRLAARKEVKELEEGRGWITHAKDGSGKLFKEKHEGHFSDLVEREAVRLGVTYQVGGKWCSFVAVEEKDGEKKQHDAPPSYQDYDEIDGYATMQPQDAFYGRGAPMGVSIASASLCLESAKGSARKSRKMGVPGANMFRSMGSMVKSAAPSRSRTDAGSTSGGGLFGGGGGRLGGLFGRKSSSDSSSGGLFGSSAVPAAAPQAVSFERLAPSSTGGLFGSAQGGDQAKPAAFGSPSFEGGFGNTGATHNRSSSLFGSAPPPAAPAAPGGALFGAPQQQSFEATISSPFGQTQGAPRCGLFSSPQPPIYAAPALAPPEDSVDDANLEQLQKEMAEAACMPLPDELEEDDDLGSAAPPPPPPAPAFNTETALKTLITLQTFSGSWPWSRELEGVLGVKAKDLTKMSLPTAVVNHKQKDDIVATACAVVFFKSKLKSEEDTWEMLVEKAEGWLADEIGEDAAKELMDAIRKL</sequence>
<evidence type="ECO:0000259" key="5">
    <source>
        <dbReference type="PROSITE" id="PS51468"/>
    </source>
</evidence>
<feature type="domain" description="VIT" evidence="5">
    <location>
        <begin position="12"/>
        <end position="144"/>
    </location>
</feature>
<dbReference type="InterPro" id="IPR002035">
    <property type="entry name" value="VWF_A"/>
</dbReference>
<keyword evidence="2" id="KW-0811">Translocation</keyword>
<dbReference type="SMART" id="SM00609">
    <property type="entry name" value="VIT"/>
    <property type="match status" value="1"/>
</dbReference>